<evidence type="ECO:0000256" key="5">
    <source>
        <dbReference type="SAM" id="MobiDB-lite"/>
    </source>
</evidence>
<dbReference type="Pfam" id="PF00172">
    <property type="entry name" value="Zn_clus"/>
    <property type="match status" value="1"/>
</dbReference>
<feature type="domain" description="Zn(2)-C6 fungal-type" evidence="6">
    <location>
        <begin position="23"/>
        <end position="53"/>
    </location>
</feature>
<dbReference type="CDD" id="cd00067">
    <property type="entry name" value="GAL4"/>
    <property type="match status" value="1"/>
</dbReference>
<evidence type="ECO:0000256" key="2">
    <source>
        <dbReference type="ARBA" id="ARBA00023125"/>
    </source>
</evidence>
<accession>A0AAD6D1K2</accession>
<evidence type="ECO:0000313" key="7">
    <source>
        <dbReference type="EMBL" id="KAJ5547340.1"/>
    </source>
</evidence>
<dbReference type="InterPro" id="IPR036864">
    <property type="entry name" value="Zn2-C6_fun-type_DNA-bd_sf"/>
</dbReference>
<dbReference type="PANTHER" id="PTHR31069:SF26">
    <property type="entry name" value="ZN(2)-C6 FUNGAL-TYPE DOMAIN-CONTAINING PROTEIN"/>
    <property type="match status" value="1"/>
</dbReference>
<dbReference type="PROSITE" id="PS50048">
    <property type="entry name" value="ZN2_CY6_FUNGAL_2"/>
    <property type="match status" value="1"/>
</dbReference>
<feature type="region of interest" description="Disordered" evidence="5">
    <location>
        <begin position="285"/>
        <end position="304"/>
    </location>
</feature>
<evidence type="ECO:0000256" key="4">
    <source>
        <dbReference type="ARBA" id="ARBA00023242"/>
    </source>
</evidence>
<organism evidence="7 8">
    <name type="scientific">Penicillium frequentans</name>
    <dbReference type="NCBI Taxonomy" id="3151616"/>
    <lineage>
        <taxon>Eukaryota</taxon>
        <taxon>Fungi</taxon>
        <taxon>Dikarya</taxon>
        <taxon>Ascomycota</taxon>
        <taxon>Pezizomycotina</taxon>
        <taxon>Eurotiomycetes</taxon>
        <taxon>Eurotiomycetidae</taxon>
        <taxon>Eurotiales</taxon>
        <taxon>Aspergillaceae</taxon>
        <taxon>Penicillium</taxon>
    </lineage>
</organism>
<keyword evidence="8" id="KW-1185">Reference proteome</keyword>
<sequence length="504" mass="55738">MSLSKQVKSGVGQLPKSVKVRSTCNACQQAKIRCSHEKPSCRRCQRHKIECIYSVSRRLGRPAKKKDCRIEVKEQGGNLSPETLEDLECERAARRTSRKKGNRSGSGTAIRPRGARAQSILEEQLSTPTLPDNVDESGMSVHLHEMNAPICHPAFGMDFTSENWAQQLMSTCLNEPSPEQTYAEIELEDTFNTPSGHTRPSAQVPIYPSGDPYFPSLPLGPDSDLETFQTPKKMAFLNAKDQDTAPWSYSTSILDMQPIQDAWMLERPHQPMPVLIDPSNSSYCPLQSPDTSPDSGIYSPGKPGPLSPPPNFSCTCYKRAMSELIRSGLCAEPDGFVSIDSILACQNELLLQTEAILRCNVCSQSEGQGNMLMVVIVTIDSLLSTLDTTTTLAEEMDEEGVPSHSQLSASGKLRDLVSGDGFKSHFDACPLLVGGYRVPLEEKSCFILQVLQGRLSMLLLAIRRIRACMQQHLAAVFSRGRMLMIMETDRRLQVILMKIRMAVV</sequence>
<dbReference type="Proteomes" id="UP001220324">
    <property type="component" value="Unassembled WGS sequence"/>
</dbReference>
<keyword evidence="4" id="KW-0539">Nucleus</keyword>
<name>A0AAD6D1K2_9EURO</name>
<proteinExistence type="predicted"/>
<dbReference type="GO" id="GO:0000981">
    <property type="term" value="F:DNA-binding transcription factor activity, RNA polymerase II-specific"/>
    <property type="evidence" value="ECO:0007669"/>
    <property type="project" value="InterPro"/>
</dbReference>
<evidence type="ECO:0000256" key="3">
    <source>
        <dbReference type="ARBA" id="ARBA00023163"/>
    </source>
</evidence>
<dbReference type="SUPFAM" id="SSF57701">
    <property type="entry name" value="Zn2/Cys6 DNA-binding domain"/>
    <property type="match status" value="1"/>
</dbReference>
<evidence type="ECO:0000313" key="8">
    <source>
        <dbReference type="Proteomes" id="UP001220324"/>
    </source>
</evidence>
<reference evidence="7 8" key="1">
    <citation type="journal article" date="2023" name="IMA Fungus">
        <title>Comparative genomic study of the Penicillium genus elucidates a diverse pangenome and 15 lateral gene transfer events.</title>
        <authorList>
            <person name="Petersen C."/>
            <person name="Sorensen T."/>
            <person name="Nielsen M.R."/>
            <person name="Sondergaard T.E."/>
            <person name="Sorensen J.L."/>
            <person name="Fitzpatrick D.A."/>
            <person name="Frisvad J.C."/>
            <person name="Nielsen K.L."/>
        </authorList>
    </citation>
    <scope>NUCLEOTIDE SEQUENCE [LARGE SCALE GENOMIC DNA]</scope>
    <source>
        <strain evidence="7 8">IBT 35679</strain>
    </source>
</reference>
<keyword evidence="1" id="KW-0805">Transcription regulation</keyword>
<keyword evidence="3" id="KW-0804">Transcription</keyword>
<dbReference type="InterPro" id="IPR050675">
    <property type="entry name" value="OAF3"/>
</dbReference>
<dbReference type="SMART" id="SM00066">
    <property type="entry name" value="GAL4"/>
    <property type="match status" value="1"/>
</dbReference>
<feature type="compositionally biased region" description="Polar residues" evidence="5">
    <location>
        <begin position="285"/>
        <end position="294"/>
    </location>
</feature>
<dbReference type="GO" id="GO:0008270">
    <property type="term" value="F:zinc ion binding"/>
    <property type="evidence" value="ECO:0007669"/>
    <property type="project" value="InterPro"/>
</dbReference>
<dbReference type="EMBL" id="JAQIZZ010000003">
    <property type="protein sequence ID" value="KAJ5547340.1"/>
    <property type="molecule type" value="Genomic_DNA"/>
</dbReference>
<keyword evidence="2" id="KW-0238">DNA-binding</keyword>
<dbReference type="PRINTS" id="PR00755">
    <property type="entry name" value="AFLATOXINBRP"/>
</dbReference>
<dbReference type="PANTHER" id="PTHR31069">
    <property type="entry name" value="OLEATE-ACTIVATED TRANSCRIPTION FACTOR 1-RELATED"/>
    <property type="match status" value="1"/>
</dbReference>
<protein>
    <recommendedName>
        <fullName evidence="6">Zn(2)-C6 fungal-type domain-containing protein</fullName>
    </recommendedName>
</protein>
<dbReference type="InterPro" id="IPR001138">
    <property type="entry name" value="Zn2Cys6_DnaBD"/>
</dbReference>
<dbReference type="AlphaFoldDB" id="A0AAD6D1K2"/>
<feature type="region of interest" description="Disordered" evidence="5">
    <location>
        <begin position="92"/>
        <end position="117"/>
    </location>
</feature>
<comment type="caution">
    <text evidence="7">The sequence shown here is derived from an EMBL/GenBank/DDBJ whole genome shotgun (WGS) entry which is preliminary data.</text>
</comment>
<dbReference type="GO" id="GO:0003677">
    <property type="term" value="F:DNA binding"/>
    <property type="evidence" value="ECO:0007669"/>
    <property type="project" value="UniProtKB-KW"/>
</dbReference>
<gene>
    <name evidence="7" type="ORF">N7494_004925</name>
</gene>
<dbReference type="Gene3D" id="4.10.240.10">
    <property type="entry name" value="Zn(2)-C6 fungal-type DNA-binding domain"/>
    <property type="match status" value="1"/>
</dbReference>
<evidence type="ECO:0000256" key="1">
    <source>
        <dbReference type="ARBA" id="ARBA00023015"/>
    </source>
</evidence>
<evidence type="ECO:0000259" key="6">
    <source>
        <dbReference type="PROSITE" id="PS50048"/>
    </source>
</evidence>